<dbReference type="PROSITE" id="PS50850">
    <property type="entry name" value="MFS"/>
    <property type="match status" value="1"/>
</dbReference>
<feature type="transmembrane region" description="Helical" evidence="12">
    <location>
        <begin position="31"/>
        <end position="54"/>
    </location>
</feature>
<dbReference type="Pfam" id="PF07690">
    <property type="entry name" value="MFS_1"/>
    <property type="match status" value="1"/>
</dbReference>
<feature type="transmembrane region" description="Helical" evidence="12">
    <location>
        <begin position="286"/>
        <end position="308"/>
    </location>
</feature>
<evidence type="ECO:0000256" key="8">
    <source>
        <dbReference type="ARBA" id="ARBA00023136"/>
    </source>
</evidence>
<comment type="subcellular location">
    <subcellularLocation>
        <location evidence="2">Membrane</location>
        <topology evidence="2">Multi-pass membrane protein</topology>
    </subcellularLocation>
</comment>
<evidence type="ECO:0000256" key="9">
    <source>
        <dbReference type="ARBA" id="ARBA00023274"/>
    </source>
</evidence>
<dbReference type="InterPro" id="IPR003256">
    <property type="entry name" value="Ribosomal_uL24"/>
</dbReference>
<gene>
    <name evidence="14" type="ORF">FOZ60_002156</name>
</gene>
<keyword evidence="9" id="KW-0687">Ribonucleoprotein</keyword>
<feature type="transmembrane region" description="Helical" evidence="12">
    <location>
        <begin position="642"/>
        <end position="662"/>
    </location>
</feature>
<protein>
    <recommendedName>
        <fullName evidence="10">Large ribosomal subunit protein uL24c</fullName>
    </recommendedName>
</protein>
<evidence type="ECO:0000256" key="1">
    <source>
        <dbReference type="ARBA" id="ARBA00004072"/>
    </source>
</evidence>
<evidence type="ECO:0000256" key="2">
    <source>
        <dbReference type="ARBA" id="ARBA00004141"/>
    </source>
</evidence>
<feature type="compositionally biased region" description="Basic and acidic residues" evidence="11">
    <location>
        <begin position="1035"/>
        <end position="1049"/>
    </location>
</feature>
<feature type="transmembrane region" description="Helical" evidence="12">
    <location>
        <begin position="1133"/>
        <end position="1159"/>
    </location>
</feature>
<dbReference type="SMART" id="SM00739">
    <property type="entry name" value="KOW"/>
    <property type="match status" value="1"/>
</dbReference>
<evidence type="ECO:0000256" key="7">
    <source>
        <dbReference type="ARBA" id="ARBA00022989"/>
    </source>
</evidence>
<dbReference type="InterPro" id="IPR005825">
    <property type="entry name" value="Ribosomal_uL24_CS"/>
</dbReference>
<feature type="transmembrane region" description="Helical" evidence="12">
    <location>
        <begin position="1316"/>
        <end position="1339"/>
    </location>
</feature>
<sequence>MTFLIDNDDDLPTKFVINKDGCSTLRATANLVMTAVGVGVLALPNAVALAGWVVGPLLLLLAWILTHFMMCLLWRCMYMNPDGTRFESYEAIGRRCFGIPGQVAVAVCLYGGIFCICSLMIILMGDTMTNLVPSLGRVPWILIFVGVIAPLSWLPSMSQIGVVSAIGVAATVLATIFVIVAGVREAASDDTHVHSLVPHSVSGLGLAFTNFMNSFTCAPVIPELIDEMKDPRKFPKVAMWAFTIISVLFGSIGFAGYAGWGVDMLGYGSIVDAVAASAGPDDAVNYVVQIAIAVVSAAHLLVLFTPLGRGAEAYAEVLAKRSLPRVIRLACRTLVLAGCTCLAIFVPGFGTLFNLVGSTIVMFLQIIFPVTFFFWLSHMSVAKGKEARVRKSPTVRRYRPPSPQEGEQTLFERVYNLLNFAIGRGSPSTPPEGSPQEEASTDTDDDDEEEEEGDENEQADPNRVVKGGGWGQGSSAVVSKQQGVVGAVFALVKSFIGIGVLSLPFAMMKGGYVGGPVGLAIIAIIAHHCMQLLLETSRLVAVAQESSAGGKTTAPQRLSFGMLGKYVIGRWGKVVVDYSLLASQMGFCVAYIIFIAANLSDVIKHETGSGFVSQRAVAVCCVLLLIPIAWLRNLKALKIPTLMANLALIAGILWVFYCAVAHLPFADFSKLHAVNLPEYPVFFGLAVFSFEGIGLVLPIQQSMKEPDKLPHLLKIIMICITSGFIIFGVTCYISYGPDTKSMITFNLPVHKLTSFLRLFYCLGIFFTYPIMMFPVFQLIEHKWQRFFAAQEEGGRRHQMVFRACLVVVTGLIALMGMNVPNFGLYLSLIGSVCCTLLAFILPALFHLNRPGKRMEDDKKRIRADRLDKIIIAFGVVAGLVSFSFTLKGFFTEEQEATAKAAAIINIERARIARTRVSVGSVEGPKIAQQKHLIRTWKVRVGDMVEIISGKDKGTQGEILQTDYRRNMVKVRGANLRRMKDKDGNDYQIEKKIHYSNVNLLDPVFKKPTRVDLRWTEDGQLLSMKTGERSDEEEDVEKKTAYGPRTKTDSESTAACLTAAKASSFDVEGTLSVSVPVASRVSHRGMVADPTSEPDDQLIGENLRASSQEEEREKVREDSKESATVKYSPIDRRVWPIALSTGLMGISIGLVQPVLPLLATSLNISTAQFGQVIAVVGLSRIFCTIPTSILADVFGRRPLLVFGAAASAMSMAGLGSRFELQPAPENRSRTMAPVVAAWGVGFAAGPAVGGLLAEAFGTQVPFYGTAAVIAAVAAVNHRMLPETHKRSLQSNRKDRVPIRVTLANYRKLLEHPVIRQASLITGTFWFMQTGCQLCLLPLLLIEQFSFTAGGVGAVYATLAATGALLSQPAANISDRVSRRSCIVPGSLLVAASVAGLPIAAASGSTSLLYCSLSGWAVGSALVGTAPTALVADAVNEKERASALALLRTAQDFGGFMGPLVLAWAADMFGMGVPLYSAAAAVSVVALRFWMKIKR</sequence>
<feature type="transmembrane region" description="Helical" evidence="12">
    <location>
        <begin position="1198"/>
        <end position="1217"/>
    </location>
</feature>
<comment type="similarity">
    <text evidence="3">Belongs to the universal ribosomal protein uL24 family.</text>
</comment>
<dbReference type="PROSITE" id="PS01108">
    <property type="entry name" value="RIBOSOMAL_L24"/>
    <property type="match status" value="1"/>
</dbReference>
<feature type="domain" description="Major facilitator superfamily (MFS) profile" evidence="13">
    <location>
        <begin position="1295"/>
        <end position="1493"/>
    </location>
</feature>
<name>A0A7J6NZP8_PEROL</name>
<feature type="transmembrane region" description="Helical" evidence="12">
    <location>
        <begin position="682"/>
        <end position="700"/>
    </location>
</feature>
<feature type="region of interest" description="Disordered" evidence="11">
    <location>
        <begin position="1023"/>
        <end position="1051"/>
    </location>
</feature>
<feature type="transmembrane region" description="Helical" evidence="12">
    <location>
        <begin position="578"/>
        <end position="599"/>
    </location>
</feature>
<evidence type="ECO:0000256" key="11">
    <source>
        <dbReference type="SAM" id="MobiDB-lite"/>
    </source>
</evidence>
<evidence type="ECO:0000313" key="15">
    <source>
        <dbReference type="Proteomes" id="UP000541610"/>
    </source>
</evidence>
<dbReference type="Pfam" id="PF17136">
    <property type="entry name" value="ribosomal_L24"/>
    <property type="match status" value="1"/>
</dbReference>
<feature type="compositionally biased region" description="Basic and acidic residues" evidence="11">
    <location>
        <begin position="1106"/>
        <end position="1122"/>
    </location>
</feature>
<dbReference type="InterPro" id="IPR011701">
    <property type="entry name" value="MFS"/>
</dbReference>
<feature type="transmembrane region" description="Helical" evidence="12">
    <location>
        <begin position="1171"/>
        <end position="1192"/>
    </location>
</feature>
<dbReference type="Proteomes" id="UP000541610">
    <property type="component" value="Unassembled WGS sequence"/>
</dbReference>
<dbReference type="InterPro" id="IPR041988">
    <property type="entry name" value="Ribosomal_uL24_KOW"/>
</dbReference>
<comment type="subunit">
    <text evidence="4">Part of the 50S ribosomal subunit.</text>
</comment>
<dbReference type="Gene3D" id="1.20.1740.10">
    <property type="entry name" value="Amino acid/polyamine transporter I"/>
    <property type="match status" value="2"/>
</dbReference>
<feature type="transmembrane region" description="Helical" evidence="12">
    <location>
        <begin position="611"/>
        <end position="630"/>
    </location>
</feature>
<dbReference type="PANTHER" id="PTHR22950">
    <property type="entry name" value="AMINO ACID TRANSPORTER"/>
    <property type="match status" value="1"/>
</dbReference>
<dbReference type="SUPFAM" id="SSF50104">
    <property type="entry name" value="Translation proteins SH3-like domain"/>
    <property type="match status" value="1"/>
</dbReference>
<comment type="function">
    <text evidence="1">One of two assembly initiator proteins, it binds directly to the 5'-end of the 23S rRNA, where it nucleates assembly of the 50S subunit.</text>
</comment>
<dbReference type="InterPro" id="IPR008991">
    <property type="entry name" value="Translation_prot_SH3-like_sf"/>
</dbReference>
<feature type="transmembrane region" description="Helical" evidence="12">
    <location>
        <begin position="137"/>
        <end position="154"/>
    </location>
</feature>
<reference evidence="14 15" key="1">
    <citation type="submission" date="2020-04" db="EMBL/GenBank/DDBJ databases">
        <title>Perkinsus olseni comparative genomics.</title>
        <authorList>
            <person name="Bogema D.R."/>
        </authorList>
    </citation>
    <scope>NUCLEOTIDE SEQUENCE [LARGE SCALE GENOMIC DNA]</scope>
    <source>
        <strain evidence="14">00978-12</strain>
    </source>
</reference>
<evidence type="ECO:0000256" key="12">
    <source>
        <dbReference type="SAM" id="Phobius"/>
    </source>
</evidence>
<feature type="transmembrane region" description="Helical" evidence="12">
    <location>
        <begin position="800"/>
        <end position="819"/>
    </location>
</feature>
<evidence type="ECO:0000256" key="6">
    <source>
        <dbReference type="ARBA" id="ARBA00022980"/>
    </source>
</evidence>
<dbReference type="Gene3D" id="1.20.1250.20">
    <property type="entry name" value="MFS general substrate transporter like domains"/>
    <property type="match status" value="1"/>
</dbReference>
<evidence type="ECO:0000313" key="14">
    <source>
        <dbReference type="EMBL" id="KAF4688986.1"/>
    </source>
</evidence>
<dbReference type="Pfam" id="PF00467">
    <property type="entry name" value="KOW"/>
    <property type="match status" value="1"/>
</dbReference>
<dbReference type="HAMAP" id="MF_01326_B">
    <property type="entry name" value="Ribosomal_uL24_B"/>
    <property type="match status" value="1"/>
</dbReference>
<feature type="transmembrane region" description="Helical" evidence="12">
    <location>
        <begin position="237"/>
        <end position="260"/>
    </location>
</feature>
<dbReference type="InterPro" id="IPR013057">
    <property type="entry name" value="AA_transpt_TM"/>
</dbReference>
<dbReference type="GO" id="GO:0005774">
    <property type="term" value="C:vacuolar membrane"/>
    <property type="evidence" value="ECO:0007669"/>
    <property type="project" value="TreeGrafter"/>
</dbReference>
<feature type="region of interest" description="Disordered" evidence="11">
    <location>
        <begin position="1083"/>
        <end position="1122"/>
    </location>
</feature>
<organism evidence="14 15">
    <name type="scientific">Perkinsus olseni</name>
    <name type="common">Perkinsus atlanticus</name>
    <dbReference type="NCBI Taxonomy" id="32597"/>
    <lineage>
        <taxon>Eukaryota</taxon>
        <taxon>Sar</taxon>
        <taxon>Alveolata</taxon>
        <taxon>Perkinsozoa</taxon>
        <taxon>Perkinsea</taxon>
        <taxon>Perkinsida</taxon>
        <taxon>Perkinsidae</taxon>
        <taxon>Perkinsus</taxon>
    </lineage>
</organism>
<dbReference type="GO" id="GO:1990904">
    <property type="term" value="C:ribonucleoprotein complex"/>
    <property type="evidence" value="ECO:0007669"/>
    <property type="project" value="UniProtKB-KW"/>
</dbReference>
<feature type="transmembrane region" description="Helical" evidence="12">
    <location>
        <begin position="755"/>
        <end position="779"/>
    </location>
</feature>
<feature type="transmembrane region" description="Helical" evidence="12">
    <location>
        <begin position="484"/>
        <end position="507"/>
    </location>
</feature>
<keyword evidence="8 12" id="KW-0472">Membrane</keyword>
<dbReference type="Pfam" id="PF01490">
    <property type="entry name" value="Aa_trans"/>
    <property type="match status" value="2"/>
</dbReference>
<dbReference type="OrthoDB" id="438030at2759"/>
<comment type="caution">
    <text evidence="14">The sequence shown here is derived from an EMBL/GenBank/DDBJ whole genome shotgun (WGS) entry which is preliminary data.</text>
</comment>
<dbReference type="InterPro" id="IPR020846">
    <property type="entry name" value="MFS_dom"/>
</dbReference>
<feature type="transmembrane region" description="Helical" evidence="12">
    <location>
        <begin position="355"/>
        <end position="376"/>
    </location>
</feature>
<dbReference type="GO" id="GO:0006412">
    <property type="term" value="P:translation"/>
    <property type="evidence" value="ECO:0007669"/>
    <property type="project" value="InterPro"/>
</dbReference>
<feature type="transmembrane region" description="Helical" evidence="12">
    <location>
        <begin position="1380"/>
        <end position="1399"/>
    </location>
</feature>
<feature type="transmembrane region" description="Helical" evidence="12">
    <location>
        <begin position="825"/>
        <end position="848"/>
    </location>
</feature>
<dbReference type="InterPro" id="IPR057264">
    <property type="entry name" value="Ribosomal_uL24_C"/>
</dbReference>
<feature type="transmembrane region" description="Helical" evidence="12">
    <location>
        <begin position="60"/>
        <end position="78"/>
    </location>
</feature>
<proteinExistence type="inferred from homology"/>
<feature type="transmembrane region" description="Helical" evidence="12">
    <location>
        <begin position="203"/>
        <end position="225"/>
    </location>
</feature>
<dbReference type="InterPro" id="IPR005824">
    <property type="entry name" value="KOW"/>
</dbReference>
<evidence type="ECO:0000256" key="4">
    <source>
        <dbReference type="ARBA" id="ARBA00011838"/>
    </source>
</evidence>
<feature type="transmembrane region" description="Helical" evidence="12">
    <location>
        <begin position="712"/>
        <end position="735"/>
    </location>
</feature>
<dbReference type="GO" id="GO:0003723">
    <property type="term" value="F:RNA binding"/>
    <property type="evidence" value="ECO:0007669"/>
    <property type="project" value="InterPro"/>
</dbReference>
<evidence type="ECO:0000256" key="10">
    <source>
        <dbReference type="ARBA" id="ARBA00035282"/>
    </source>
</evidence>
<dbReference type="Gene3D" id="2.30.30.30">
    <property type="match status" value="1"/>
</dbReference>
<dbReference type="InterPro" id="IPR036259">
    <property type="entry name" value="MFS_trans_sf"/>
</dbReference>
<dbReference type="GO" id="GO:0015179">
    <property type="term" value="F:L-amino acid transmembrane transporter activity"/>
    <property type="evidence" value="ECO:0007669"/>
    <property type="project" value="TreeGrafter"/>
</dbReference>
<evidence type="ECO:0000256" key="5">
    <source>
        <dbReference type="ARBA" id="ARBA00022692"/>
    </source>
</evidence>
<keyword evidence="7 12" id="KW-1133">Transmembrane helix</keyword>
<feature type="transmembrane region" description="Helical" evidence="12">
    <location>
        <begin position="1469"/>
        <end position="1489"/>
    </location>
</feature>
<feature type="transmembrane region" description="Helical" evidence="12">
    <location>
        <begin position="1229"/>
        <end position="1247"/>
    </location>
</feature>
<feature type="transmembrane region" description="Helical" evidence="12">
    <location>
        <begin position="869"/>
        <end position="890"/>
    </location>
</feature>
<dbReference type="CDD" id="cd06089">
    <property type="entry name" value="KOW_RPL26"/>
    <property type="match status" value="1"/>
</dbReference>
<dbReference type="CDD" id="cd17325">
    <property type="entry name" value="MFS_MdtG_SLC18_like"/>
    <property type="match status" value="1"/>
</dbReference>
<evidence type="ECO:0000256" key="3">
    <source>
        <dbReference type="ARBA" id="ARBA00010618"/>
    </source>
</evidence>
<evidence type="ECO:0000259" key="13">
    <source>
        <dbReference type="PROSITE" id="PS50850"/>
    </source>
</evidence>
<keyword evidence="5 12" id="KW-0812">Transmembrane</keyword>
<keyword evidence="6" id="KW-0689">Ribosomal protein</keyword>
<dbReference type="GO" id="GO:0003735">
    <property type="term" value="F:structural constituent of ribosome"/>
    <property type="evidence" value="ECO:0007669"/>
    <property type="project" value="InterPro"/>
</dbReference>
<feature type="transmembrane region" description="Helical" evidence="12">
    <location>
        <begin position="99"/>
        <end position="125"/>
    </location>
</feature>
<dbReference type="InterPro" id="IPR014722">
    <property type="entry name" value="Rib_uL2_dom2"/>
</dbReference>
<feature type="transmembrane region" description="Helical" evidence="12">
    <location>
        <begin position="1259"/>
        <end position="1279"/>
    </location>
</feature>
<dbReference type="EMBL" id="JABANP010000136">
    <property type="protein sequence ID" value="KAF4688986.1"/>
    <property type="molecule type" value="Genomic_DNA"/>
</dbReference>
<feature type="transmembrane region" description="Helical" evidence="12">
    <location>
        <begin position="1345"/>
        <end position="1368"/>
    </location>
</feature>
<dbReference type="SUPFAM" id="SSF103473">
    <property type="entry name" value="MFS general substrate transporter"/>
    <property type="match status" value="1"/>
</dbReference>
<feature type="transmembrane region" description="Helical" evidence="12">
    <location>
        <begin position="161"/>
        <end position="183"/>
    </location>
</feature>
<accession>A0A7J6NZP8</accession>
<feature type="compositionally biased region" description="Acidic residues" evidence="11">
    <location>
        <begin position="439"/>
        <end position="458"/>
    </location>
</feature>
<dbReference type="GO" id="GO:0005840">
    <property type="term" value="C:ribosome"/>
    <property type="evidence" value="ECO:0007669"/>
    <property type="project" value="UniProtKB-KW"/>
</dbReference>
<feature type="region of interest" description="Disordered" evidence="11">
    <location>
        <begin position="426"/>
        <end position="467"/>
    </location>
</feature>
<dbReference type="PANTHER" id="PTHR22950:SF349">
    <property type="entry name" value="AMINO ACID TRANSPORTER TRANSMEMBRANE DOMAIN-CONTAINING PROTEIN"/>
    <property type="match status" value="1"/>
</dbReference>
<feature type="transmembrane region" description="Helical" evidence="12">
    <location>
        <begin position="329"/>
        <end position="349"/>
    </location>
</feature>
<feature type="transmembrane region" description="Helical" evidence="12">
    <location>
        <begin position="513"/>
        <end position="534"/>
    </location>
</feature>